<keyword evidence="5" id="KW-0472">Membrane</keyword>
<evidence type="ECO:0000313" key="7">
    <source>
        <dbReference type="Proteomes" id="UP001266305"/>
    </source>
</evidence>
<evidence type="ECO:0000256" key="3">
    <source>
        <dbReference type="ARBA" id="ARBA00022692"/>
    </source>
</evidence>
<evidence type="ECO:0000256" key="1">
    <source>
        <dbReference type="ARBA" id="ARBA00004141"/>
    </source>
</evidence>
<evidence type="ECO:0000256" key="5">
    <source>
        <dbReference type="ARBA" id="ARBA00023136"/>
    </source>
</evidence>
<accession>A0ABQ9U0K9</accession>
<dbReference type="InterPro" id="IPR050352">
    <property type="entry name" value="ABCG_transporters"/>
</dbReference>
<evidence type="ECO:0000256" key="2">
    <source>
        <dbReference type="ARBA" id="ARBA00022448"/>
    </source>
</evidence>
<keyword evidence="3" id="KW-0812">Transmembrane</keyword>
<keyword evidence="4" id="KW-1133">Transmembrane helix</keyword>
<dbReference type="Proteomes" id="UP001266305">
    <property type="component" value="Unassembled WGS sequence"/>
</dbReference>
<comment type="caution">
    <text evidence="6">The sequence shown here is derived from an EMBL/GenBank/DDBJ whole genome shotgun (WGS) entry which is preliminary data.</text>
</comment>
<evidence type="ECO:0000313" key="6">
    <source>
        <dbReference type="EMBL" id="KAK2089932.1"/>
    </source>
</evidence>
<keyword evidence="2" id="KW-0813">Transport</keyword>
<proteinExistence type="predicted"/>
<keyword evidence="7" id="KW-1185">Reference proteome</keyword>
<dbReference type="InterPro" id="IPR027417">
    <property type="entry name" value="P-loop_NTPase"/>
</dbReference>
<dbReference type="Gene3D" id="3.40.50.300">
    <property type="entry name" value="P-loop containing nucleotide triphosphate hydrolases"/>
    <property type="match status" value="1"/>
</dbReference>
<evidence type="ECO:0000256" key="4">
    <source>
        <dbReference type="ARBA" id="ARBA00022989"/>
    </source>
</evidence>
<reference evidence="6 7" key="1">
    <citation type="submission" date="2023-05" db="EMBL/GenBank/DDBJ databases">
        <title>B98-5 Cell Line De Novo Hybrid Assembly: An Optical Mapping Approach.</title>
        <authorList>
            <person name="Kananen K."/>
            <person name="Auerbach J.A."/>
            <person name="Kautto E."/>
            <person name="Blachly J.S."/>
        </authorList>
    </citation>
    <scope>NUCLEOTIDE SEQUENCE [LARGE SCALE GENOMIC DNA]</scope>
    <source>
        <strain evidence="6">B95-8</strain>
        <tissue evidence="6">Cell line</tissue>
    </source>
</reference>
<organism evidence="6 7">
    <name type="scientific">Saguinus oedipus</name>
    <name type="common">Cotton-top tamarin</name>
    <name type="synonym">Oedipomidas oedipus</name>
    <dbReference type="NCBI Taxonomy" id="9490"/>
    <lineage>
        <taxon>Eukaryota</taxon>
        <taxon>Metazoa</taxon>
        <taxon>Chordata</taxon>
        <taxon>Craniata</taxon>
        <taxon>Vertebrata</taxon>
        <taxon>Euteleostomi</taxon>
        <taxon>Mammalia</taxon>
        <taxon>Eutheria</taxon>
        <taxon>Euarchontoglires</taxon>
        <taxon>Primates</taxon>
        <taxon>Haplorrhini</taxon>
        <taxon>Platyrrhini</taxon>
        <taxon>Cebidae</taxon>
        <taxon>Callitrichinae</taxon>
        <taxon>Saguinus</taxon>
    </lineage>
</organism>
<sequence length="221" mass="23578">MPFTFGAPLGSRCSGVLALVPPAMGRAHLTPVRVLFSCPRQDGNQAAPEMTSARLCGLTSATHSPLQSPARSDSTVTAAFCGEGGLDSASCFQVVSLMKGLAQGGRSIICTIHQPSAKLFELFDQVRGSRASPPDHRCTQLYVLSQGQCVYRGKVSNLVPYLRDLGLNCPTYHNPADFGKRSPEQLGGREGDFPPLWVSLLADPPTRKSLEYATNGSSVIQ</sequence>
<dbReference type="EMBL" id="JASSZA010000018">
    <property type="protein sequence ID" value="KAK2089932.1"/>
    <property type="molecule type" value="Genomic_DNA"/>
</dbReference>
<name>A0ABQ9U0K9_SAGOE</name>
<protein>
    <submittedName>
        <fullName evidence="6">Uncharacterized protein</fullName>
    </submittedName>
</protein>
<gene>
    <name evidence="6" type="ORF">P7K49_032598</name>
</gene>
<comment type="subcellular location">
    <subcellularLocation>
        <location evidence="1">Membrane</location>
        <topology evidence="1">Multi-pass membrane protein</topology>
    </subcellularLocation>
</comment>
<dbReference type="PANTHER" id="PTHR48041:SF90">
    <property type="entry name" value="ATP-BINDING CASSETTE SUB-FAMILY G MEMBER 1"/>
    <property type="match status" value="1"/>
</dbReference>
<dbReference type="PANTHER" id="PTHR48041">
    <property type="entry name" value="ABC TRANSPORTER G FAMILY MEMBER 28"/>
    <property type="match status" value="1"/>
</dbReference>